<dbReference type="PANTHER" id="PTHR33198">
    <property type="entry name" value="ANK_REP_REGION DOMAIN-CONTAINING PROTEIN-RELATED"/>
    <property type="match status" value="1"/>
</dbReference>
<dbReference type="PANTHER" id="PTHR33198:SF20">
    <property type="entry name" value="RETROTRANSPOSON GAG DOMAIN-CONTAINING PROTEIN"/>
    <property type="match status" value="1"/>
</dbReference>
<organism evidence="1 2">
    <name type="scientific">Labeo rohita</name>
    <name type="common">Indian major carp</name>
    <name type="synonym">Cyprinus rohita</name>
    <dbReference type="NCBI Taxonomy" id="84645"/>
    <lineage>
        <taxon>Eukaryota</taxon>
        <taxon>Metazoa</taxon>
        <taxon>Chordata</taxon>
        <taxon>Craniata</taxon>
        <taxon>Vertebrata</taxon>
        <taxon>Euteleostomi</taxon>
        <taxon>Actinopterygii</taxon>
        <taxon>Neopterygii</taxon>
        <taxon>Teleostei</taxon>
        <taxon>Ostariophysi</taxon>
        <taxon>Cypriniformes</taxon>
        <taxon>Cyprinidae</taxon>
        <taxon>Labeoninae</taxon>
        <taxon>Labeonini</taxon>
        <taxon>Labeo</taxon>
    </lineage>
</organism>
<comment type="caution">
    <text evidence="1">The sequence shown here is derived from an EMBL/GenBank/DDBJ whole genome shotgun (WGS) entry which is preliminary data.</text>
</comment>
<dbReference type="AlphaFoldDB" id="A0A498NW39"/>
<evidence type="ECO:0000313" key="2">
    <source>
        <dbReference type="Proteomes" id="UP000290572"/>
    </source>
</evidence>
<proteinExistence type="predicted"/>
<dbReference type="STRING" id="84645.A0A498NW39"/>
<sequence length="315" mass="35744">MDTAGVPMPTMNREATNLPEAWRKFQQHAELMFSGPLKKKDEAKILKSYYDRFTAYVEPKANVIFAHYKFHEKVQGECEPFQQFVTDLRLLVKDCNYANSDEMIQERIVFGIYSPKVREKLLNMGSELTLEKAIDVARSHELAQAQLKTIASSMSTSREYAVHAISGHTSKGSVPKQRNAKYRKKYGDGFQPRSAPSVQPKECGYCGNKRHVDRSHCPAKGKVCKICGKLNHFAKVCRSNCEKTVHAISQEGSDQFEECDELFIDLVTQGRQSSDTEQVFVNIKIGPKQQEIKFKLDTGSSPNVIPLYEYTKLDS</sequence>
<keyword evidence="2" id="KW-1185">Reference proteome</keyword>
<reference evidence="1 2" key="1">
    <citation type="submission" date="2018-03" db="EMBL/GenBank/DDBJ databases">
        <title>Draft genome sequence of Rohu Carp (Labeo rohita).</title>
        <authorList>
            <person name="Das P."/>
            <person name="Kushwaha B."/>
            <person name="Joshi C.G."/>
            <person name="Kumar D."/>
            <person name="Nagpure N.S."/>
            <person name="Sahoo L."/>
            <person name="Das S.P."/>
            <person name="Bit A."/>
            <person name="Patnaik S."/>
            <person name="Meher P.K."/>
            <person name="Jayasankar P."/>
            <person name="Koringa P.G."/>
            <person name="Patel N.V."/>
            <person name="Hinsu A.T."/>
            <person name="Kumar R."/>
            <person name="Pandey M."/>
            <person name="Agarwal S."/>
            <person name="Srivastava S."/>
            <person name="Singh M."/>
            <person name="Iquebal M.A."/>
            <person name="Jaiswal S."/>
            <person name="Angadi U.B."/>
            <person name="Kumar N."/>
            <person name="Raza M."/>
            <person name="Shah T.M."/>
            <person name="Rai A."/>
            <person name="Jena J.K."/>
        </authorList>
    </citation>
    <scope>NUCLEOTIDE SEQUENCE [LARGE SCALE GENOMIC DNA]</scope>
    <source>
        <strain evidence="1">DASCIFA01</strain>
        <tissue evidence="1">Testis</tissue>
    </source>
</reference>
<evidence type="ECO:0000313" key="1">
    <source>
        <dbReference type="EMBL" id="RXN35724.1"/>
    </source>
</evidence>
<protein>
    <submittedName>
        <fullName evidence="1">Retrovirus-related Pol polyprotein from transposon 412</fullName>
    </submittedName>
</protein>
<dbReference type="EMBL" id="QBIY01011076">
    <property type="protein sequence ID" value="RXN35724.1"/>
    <property type="molecule type" value="Genomic_DNA"/>
</dbReference>
<name>A0A498NW39_LABRO</name>
<gene>
    <name evidence="1" type="ORF">ROHU_003591</name>
</gene>
<dbReference type="Proteomes" id="UP000290572">
    <property type="component" value="Unassembled WGS sequence"/>
</dbReference>
<accession>A0A498NW39</accession>